<dbReference type="PIRSF" id="PIRSF005610">
    <property type="entry name" value="SirB"/>
    <property type="match status" value="1"/>
</dbReference>
<evidence type="ECO:0000313" key="3">
    <source>
        <dbReference type="Proteomes" id="UP000295657"/>
    </source>
</evidence>
<keyword evidence="1" id="KW-0472">Membrane</keyword>
<protein>
    <submittedName>
        <fullName evidence="2">Invasion gene expression up-regulator SirB</fullName>
    </submittedName>
</protein>
<keyword evidence="3" id="KW-1185">Reference proteome</keyword>
<dbReference type="Pfam" id="PF04247">
    <property type="entry name" value="SirB"/>
    <property type="match status" value="1"/>
</dbReference>
<name>A0A4V3D9I9_9PAST</name>
<dbReference type="PANTHER" id="PTHR39594:SF1">
    <property type="entry name" value="PROTEIN YCHQ"/>
    <property type="match status" value="1"/>
</dbReference>
<evidence type="ECO:0000313" key="2">
    <source>
        <dbReference type="EMBL" id="TDQ56988.1"/>
    </source>
</evidence>
<dbReference type="PANTHER" id="PTHR39594">
    <property type="entry name" value="PROTEIN YCHQ"/>
    <property type="match status" value="1"/>
</dbReference>
<organism evidence="2 3">
    <name type="scientific">Mesocricetibacter intestinalis</name>
    <dbReference type="NCBI Taxonomy" id="1521930"/>
    <lineage>
        <taxon>Bacteria</taxon>
        <taxon>Pseudomonadati</taxon>
        <taxon>Pseudomonadota</taxon>
        <taxon>Gammaproteobacteria</taxon>
        <taxon>Pasteurellales</taxon>
        <taxon>Pasteurellaceae</taxon>
        <taxon>Mesocricetibacter</taxon>
    </lineage>
</organism>
<dbReference type="RefSeq" id="WP_133545320.1">
    <property type="nucleotide sequence ID" value="NZ_SNYQ01000007.1"/>
</dbReference>
<sequence length="115" mass="12818">MFEVVYLHVACAFLSLALLLVRGLMQLSRHNWRAIKLLKILPHLSDTLLLVSGIILYLSFIAGFPLWILAKCLCLVLYIIFAAKFFSKKALQANPAFLAIAVIALSAAIVLGYYH</sequence>
<dbReference type="AlphaFoldDB" id="A0A4V3D9I9"/>
<evidence type="ECO:0000256" key="1">
    <source>
        <dbReference type="SAM" id="Phobius"/>
    </source>
</evidence>
<feature type="transmembrane region" description="Helical" evidence="1">
    <location>
        <begin position="6"/>
        <end position="25"/>
    </location>
</feature>
<dbReference type="EMBL" id="SNYQ01000007">
    <property type="protein sequence ID" value="TDQ56988.1"/>
    <property type="molecule type" value="Genomic_DNA"/>
</dbReference>
<dbReference type="InterPro" id="IPR007360">
    <property type="entry name" value="SirB"/>
</dbReference>
<dbReference type="Proteomes" id="UP000295657">
    <property type="component" value="Unassembled WGS sequence"/>
</dbReference>
<dbReference type="OrthoDB" id="5588650at2"/>
<dbReference type="GO" id="GO:0005886">
    <property type="term" value="C:plasma membrane"/>
    <property type="evidence" value="ECO:0007669"/>
    <property type="project" value="TreeGrafter"/>
</dbReference>
<keyword evidence="1" id="KW-1133">Transmembrane helix</keyword>
<gene>
    <name evidence="2" type="ORF">EDC45_1655</name>
</gene>
<proteinExistence type="predicted"/>
<feature type="transmembrane region" description="Helical" evidence="1">
    <location>
        <begin position="37"/>
        <end position="58"/>
    </location>
</feature>
<feature type="transmembrane region" description="Helical" evidence="1">
    <location>
        <begin position="95"/>
        <end position="114"/>
    </location>
</feature>
<accession>A0A4V3D9I9</accession>
<reference evidence="2 3" key="1">
    <citation type="submission" date="2019-03" db="EMBL/GenBank/DDBJ databases">
        <title>Genomic Encyclopedia of Type Strains, Phase IV (KMG-IV): sequencing the most valuable type-strain genomes for metagenomic binning, comparative biology and taxonomic classification.</title>
        <authorList>
            <person name="Goeker M."/>
        </authorList>
    </citation>
    <scope>NUCLEOTIDE SEQUENCE [LARGE SCALE GENOMIC DNA]</scope>
    <source>
        <strain evidence="2 3">DSM 28403</strain>
    </source>
</reference>
<comment type="caution">
    <text evidence="2">The sequence shown here is derived from an EMBL/GenBank/DDBJ whole genome shotgun (WGS) entry which is preliminary data.</text>
</comment>
<keyword evidence="1" id="KW-0812">Transmembrane</keyword>